<proteinExistence type="predicted"/>
<dbReference type="Gene3D" id="3.30.450.20">
    <property type="entry name" value="PAS domain"/>
    <property type="match status" value="2"/>
</dbReference>
<dbReference type="InterPro" id="IPR043128">
    <property type="entry name" value="Rev_trsase/Diguanyl_cyclase"/>
</dbReference>
<dbReference type="Gene3D" id="3.30.70.270">
    <property type="match status" value="1"/>
</dbReference>
<evidence type="ECO:0000256" key="1">
    <source>
        <dbReference type="ARBA" id="ARBA00012528"/>
    </source>
</evidence>
<gene>
    <name evidence="5" type="ORF">LO55_336</name>
</gene>
<dbReference type="RefSeq" id="WP_071360195.1">
    <property type="nucleotide sequence ID" value="NZ_JRYB01000001.1"/>
</dbReference>
<name>A0A1S2N8N0_9BURK</name>
<keyword evidence="3" id="KW-1133">Transmembrane helix</keyword>
<dbReference type="CDD" id="cd12915">
    <property type="entry name" value="PDC2_DGC_like"/>
    <property type="match status" value="1"/>
</dbReference>
<evidence type="ECO:0000313" key="6">
    <source>
        <dbReference type="Proteomes" id="UP000180246"/>
    </source>
</evidence>
<dbReference type="SUPFAM" id="SSF55073">
    <property type="entry name" value="Nucleotide cyclase"/>
    <property type="match status" value="1"/>
</dbReference>
<feature type="transmembrane region" description="Helical" evidence="3">
    <location>
        <begin position="290"/>
        <end position="312"/>
    </location>
</feature>
<comment type="catalytic activity">
    <reaction evidence="2">
        <text>2 GTP = 3',3'-c-di-GMP + 2 diphosphate</text>
        <dbReference type="Rhea" id="RHEA:24898"/>
        <dbReference type="ChEBI" id="CHEBI:33019"/>
        <dbReference type="ChEBI" id="CHEBI:37565"/>
        <dbReference type="ChEBI" id="CHEBI:58805"/>
        <dbReference type="EC" id="2.7.7.65"/>
    </reaction>
</comment>
<dbReference type="InterPro" id="IPR054327">
    <property type="entry name" value="His-kinase-like_sensor"/>
</dbReference>
<dbReference type="GO" id="GO:0052621">
    <property type="term" value="F:diguanylate cyclase activity"/>
    <property type="evidence" value="ECO:0007669"/>
    <property type="project" value="UniProtKB-EC"/>
</dbReference>
<dbReference type="InterPro" id="IPR050469">
    <property type="entry name" value="Diguanylate_Cyclase"/>
</dbReference>
<dbReference type="GO" id="GO:0043709">
    <property type="term" value="P:cell adhesion involved in single-species biofilm formation"/>
    <property type="evidence" value="ECO:0007669"/>
    <property type="project" value="TreeGrafter"/>
</dbReference>
<keyword evidence="3" id="KW-0812">Transmembrane</keyword>
<evidence type="ECO:0000256" key="3">
    <source>
        <dbReference type="SAM" id="Phobius"/>
    </source>
</evidence>
<evidence type="ECO:0000259" key="4">
    <source>
        <dbReference type="PROSITE" id="PS50887"/>
    </source>
</evidence>
<dbReference type="SMART" id="SM00267">
    <property type="entry name" value="GGDEF"/>
    <property type="match status" value="1"/>
</dbReference>
<dbReference type="Pfam" id="PF22588">
    <property type="entry name" value="dCache_1_like"/>
    <property type="match status" value="1"/>
</dbReference>
<dbReference type="Proteomes" id="UP000180246">
    <property type="component" value="Unassembled WGS sequence"/>
</dbReference>
<organism evidence="5 6">
    <name type="scientific">Massilia timonae</name>
    <dbReference type="NCBI Taxonomy" id="47229"/>
    <lineage>
        <taxon>Bacteria</taxon>
        <taxon>Pseudomonadati</taxon>
        <taxon>Pseudomonadota</taxon>
        <taxon>Betaproteobacteria</taxon>
        <taxon>Burkholderiales</taxon>
        <taxon>Oxalobacteraceae</taxon>
        <taxon>Telluria group</taxon>
        <taxon>Massilia</taxon>
    </lineage>
</organism>
<dbReference type="EC" id="2.7.7.65" evidence="1"/>
<dbReference type="FunFam" id="3.30.70.270:FF:000001">
    <property type="entry name" value="Diguanylate cyclase domain protein"/>
    <property type="match status" value="1"/>
</dbReference>
<dbReference type="AlphaFoldDB" id="A0A1S2N8N0"/>
<evidence type="ECO:0000313" key="5">
    <source>
        <dbReference type="EMBL" id="OIJ40652.1"/>
    </source>
</evidence>
<feature type="transmembrane region" description="Helical" evidence="3">
    <location>
        <begin position="20"/>
        <end position="43"/>
    </location>
</feature>
<dbReference type="PANTHER" id="PTHR45138:SF9">
    <property type="entry name" value="DIGUANYLATE CYCLASE DGCM-RELATED"/>
    <property type="match status" value="1"/>
</dbReference>
<sequence>MPDSAQPTIDRLDRLRKPLVVRSVVLIVSVCLLLVGLHAWSLLASRQAEIDNTGTSTANMARALASHAERTIDLGDAILDEMTARAEAGTTVAAEDAGLHARLAHIASVTPQIQELFIYDANGERVATSLPARLPGSVADREYFRYHREHAGRGTRIGKPIRSRSTGVLSIPLTRRIDRPDGSFGGVAMASLRLSFFGDFYDSFDVGRTGTLILAIDDGTLLYRRPFSESMVGTDIGGGPIFQLYRKTGPVGTAMLTSKIDRIERLYSYRHVERFPLLVAIAKSKEEVLYGWWVVVVKMSCVVLFAVALLAWGTHRMIGQLRVRDALEDQLRGARLTLKEQNASLKALADSDGLTGLANRRGFEQTLAAEHERARRNGQPCALILADVDHFKKYNDRYGHVAGDDCLRLVAGAIRAGTRRPTDLAARYGGEEFAVILPDTDLDGARAVAENIRAAVAALGIAHADSPHGRVSLSIGVVAAHSAVDDGPALAWVEAADALLYQAKAQGRDRVVACELRQPARNLSA</sequence>
<dbReference type="GO" id="GO:1902201">
    <property type="term" value="P:negative regulation of bacterial-type flagellum-dependent cell motility"/>
    <property type="evidence" value="ECO:0007669"/>
    <property type="project" value="TreeGrafter"/>
</dbReference>
<evidence type="ECO:0000256" key="2">
    <source>
        <dbReference type="ARBA" id="ARBA00034247"/>
    </source>
</evidence>
<dbReference type="InterPro" id="IPR000160">
    <property type="entry name" value="GGDEF_dom"/>
</dbReference>
<comment type="caution">
    <text evidence="5">The sequence shown here is derived from an EMBL/GenBank/DDBJ whole genome shotgun (WGS) entry which is preliminary data.</text>
</comment>
<keyword evidence="3" id="KW-0472">Membrane</keyword>
<protein>
    <recommendedName>
        <fullName evidence="1">diguanylate cyclase</fullName>
        <ecNumber evidence="1">2.7.7.65</ecNumber>
    </recommendedName>
</protein>
<dbReference type="CDD" id="cd12914">
    <property type="entry name" value="PDC1_DGC_like"/>
    <property type="match status" value="1"/>
</dbReference>
<dbReference type="EMBL" id="JRYB01000001">
    <property type="protein sequence ID" value="OIJ40652.1"/>
    <property type="molecule type" value="Genomic_DNA"/>
</dbReference>
<dbReference type="NCBIfam" id="TIGR00254">
    <property type="entry name" value="GGDEF"/>
    <property type="match status" value="1"/>
</dbReference>
<dbReference type="Pfam" id="PF00990">
    <property type="entry name" value="GGDEF"/>
    <property type="match status" value="1"/>
</dbReference>
<accession>A0A1S2N8N0</accession>
<reference evidence="5 6" key="1">
    <citation type="submission" date="2014-10" db="EMBL/GenBank/DDBJ databases">
        <authorList>
            <person name="Seo M.-J."/>
            <person name="Seok Y.J."/>
            <person name="Cha I.-T."/>
        </authorList>
    </citation>
    <scope>NUCLEOTIDE SEQUENCE [LARGE SCALE GENOMIC DNA]</scope>
    <source>
        <strain evidence="5 6">NEU</strain>
    </source>
</reference>
<feature type="domain" description="GGDEF" evidence="4">
    <location>
        <begin position="379"/>
        <end position="516"/>
    </location>
</feature>
<dbReference type="GO" id="GO:0005886">
    <property type="term" value="C:plasma membrane"/>
    <property type="evidence" value="ECO:0007669"/>
    <property type="project" value="TreeGrafter"/>
</dbReference>
<dbReference type="PANTHER" id="PTHR45138">
    <property type="entry name" value="REGULATORY COMPONENTS OF SENSORY TRANSDUCTION SYSTEM"/>
    <property type="match status" value="1"/>
</dbReference>
<dbReference type="PROSITE" id="PS50887">
    <property type="entry name" value="GGDEF"/>
    <property type="match status" value="1"/>
</dbReference>
<dbReference type="InterPro" id="IPR029787">
    <property type="entry name" value="Nucleotide_cyclase"/>
</dbReference>
<dbReference type="CDD" id="cd01949">
    <property type="entry name" value="GGDEF"/>
    <property type="match status" value="1"/>
</dbReference>